<dbReference type="EMBL" id="SIHI01000001">
    <property type="protein sequence ID" value="TWT56937.1"/>
    <property type="molecule type" value="Genomic_DNA"/>
</dbReference>
<keyword evidence="2" id="KW-1185">Reference proteome</keyword>
<accession>A0A5C5X1P0</accession>
<reference evidence="1 2" key="1">
    <citation type="submission" date="2019-02" db="EMBL/GenBank/DDBJ databases">
        <title>Deep-cultivation of Planctomycetes and their phenomic and genomic characterization uncovers novel biology.</title>
        <authorList>
            <person name="Wiegand S."/>
            <person name="Jogler M."/>
            <person name="Boedeker C."/>
            <person name="Pinto D."/>
            <person name="Vollmers J."/>
            <person name="Rivas-Marin E."/>
            <person name="Kohn T."/>
            <person name="Peeters S.H."/>
            <person name="Heuer A."/>
            <person name="Rast P."/>
            <person name="Oberbeckmann S."/>
            <person name="Bunk B."/>
            <person name="Jeske O."/>
            <person name="Meyerdierks A."/>
            <person name="Storesund J.E."/>
            <person name="Kallscheuer N."/>
            <person name="Luecker S."/>
            <person name="Lage O.M."/>
            <person name="Pohl T."/>
            <person name="Merkel B.J."/>
            <person name="Hornburger P."/>
            <person name="Mueller R.-W."/>
            <person name="Bruemmer F."/>
            <person name="Labrenz M."/>
            <person name="Spormann A.M."/>
            <person name="Op Den Camp H."/>
            <person name="Overmann J."/>
            <person name="Amann R."/>
            <person name="Jetten M.S.M."/>
            <person name="Mascher T."/>
            <person name="Medema M.H."/>
            <person name="Devos D.P."/>
            <person name="Kaster A.-K."/>
            <person name="Ovreas L."/>
            <person name="Rohde M."/>
            <person name="Galperin M.Y."/>
            <person name="Jogler C."/>
        </authorList>
    </citation>
    <scope>NUCLEOTIDE SEQUENCE [LARGE SCALE GENOMIC DNA]</scope>
    <source>
        <strain evidence="1 2">KOR42</strain>
    </source>
</reference>
<evidence type="ECO:0000313" key="1">
    <source>
        <dbReference type="EMBL" id="TWT56937.1"/>
    </source>
</evidence>
<name>A0A5C5X1P0_9PLAN</name>
<proteinExistence type="predicted"/>
<organism evidence="1 2">
    <name type="scientific">Thalassoglobus neptunius</name>
    <dbReference type="NCBI Taxonomy" id="1938619"/>
    <lineage>
        <taxon>Bacteria</taxon>
        <taxon>Pseudomonadati</taxon>
        <taxon>Planctomycetota</taxon>
        <taxon>Planctomycetia</taxon>
        <taxon>Planctomycetales</taxon>
        <taxon>Planctomycetaceae</taxon>
        <taxon>Thalassoglobus</taxon>
    </lineage>
</organism>
<dbReference type="Proteomes" id="UP000317243">
    <property type="component" value="Unassembled WGS sequence"/>
</dbReference>
<sequence length="82" mass="9327">MTKSEAGAKLIELVYNQLQVDRDQSHRTLQRRCAGANMALRKRNEFRKLLRQHDDAAIQVGERANTTDEADAHVKAACAQRH</sequence>
<protein>
    <submittedName>
        <fullName evidence="1">Uncharacterized protein</fullName>
    </submittedName>
</protein>
<comment type="caution">
    <text evidence="1">The sequence shown here is derived from an EMBL/GenBank/DDBJ whole genome shotgun (WGS) entry which is preliminary data.</text>
</comment>
<gene>
    <name evidence="1" type="ORF">KOR42_02930</name>
</gene>
<evidence type="ECO:0000313" key="2">
    <source>
        <dbReference type="Proteomes" id="UP000317243"/>
    </source>
</evidence>
<dbReference type="AlphaFoldDB" id="A0A5C5X1P0"/>